<dbReference type="GO" id="GO:0003677">
    <property type="term" value="F:DNA binding"/>
    <property type="evidence" value="ECO:0007669"/>
    <property type="project" value="UniProtKB-KW"/>
</dbReference>
<sequence length="227" mass="24487">MMATPGEDSPPIAAIVARAFGCQDELAGVIAARARLRDHPARATILRGEAPVEHLHLMIEGHARMIATALEGRMAVIEDYRPGDLFGERGLFDPLGLPHDVVAVRASRTGAFANAEFVGLMSRYAAVALAVSRLLVARLNLAQRRLAEGTTLSVRGRVCAELLRLARAAPDLTIAPAPVLAQLALAVDSTRESVSRTISLLERRGLIRRTDQALTVVAPHRLEELLY</sequence>
<dbReference type="PROSITE" id="PS51063">
    <property type="entry name" value="HTH_CRP_2"/>
    <property type="match status" value="1"/>
</dbReference>
<organism evidence="6 7">
    <name type="scientific">Novosphingobium aerophilum</name>
    <dbReference type="NCBI Taxonomy" id="2839843"/>
    <lineage>
        <taxon>Bacteria</taxon>
        <taxon>Pseudomonadati</taxon>
        <taxon>Pseudomonadota</taxon>
        <taxon>Alphaproteobacteria</taxon>
        <taxon>Sphingomonadales</taxon>
        <taxon>Sphingomonadaceae</taxon>
        <taxon>Novosphingobium</taxon>
    </lineage>
</organism>
<dbReference type="CDD" id="cd00038">
    <property type="entry name" value="CAP_ED"/>
    <property type="match status" value="1"/>
</dbReference>
<dbReference type="AlphaFoldDB" id="A0A7X1KCA4"/>
<accession>A0A7X1KCA4</accession>
<dbReference type="InterPro" id="IPR050397">
    <property type="entry name" value="Env_Response_Regulators"/>
</dbReference>
<keyword evidence="7" id="KW-1185">Reference proteome</keyword>
<dbReference type="PROSITE" id="PS50042">
    <property type="entry name" value="CNMP_BINDING_3"/>
    <property type="match status" value="1"/>
</dbReference>
<evidence type="ECO:0000256" key="1">
    <source>
        <dbReference type="ARBA" id="ARBA00023015"/>
    </source>
</evidence>
<comment type="caution">
    <text evidence="6">The sequence shown here is derived from an EMBL/GenBank/DDBJ whole genome shotgun (WGS) entry which is preliminary data.</text>
</comment>
<dbReference type="InterPro" id="IPR018490">
    <property type="entry name" value="cNMP-bd_dom_sf"/>
</dbReference>
<feature type="domain" description="HTH crp-type" evidence="5">
    <location>
        <begin position="152"/>
        <end position="220"/>
    </location>
</feature>
<dbReference type="InterPro" id="IPR014710">
    <property type="entry name" value="RmlC-like_jellyroll"/>
</dbReference>
<dbReference type="Pfam" id="PF00027">
    <property type="entry name" value="cNMP_binding"/>
    <property type="match status" value="1"/>
</dbReference>
<feature type="domain" description="Cyclic nucleotide-binding" evidence="4">
    <location>
        <begin position="39"/>
        <end position="98"/>
    </location>
</feature>
<evidence type="ECO:0000313" key="7">
    <source>
        <dbReference type="Proteomes" id="UP000520156"/>
    </source>
</evidence>
<name>A0A7X1KCA4_9SPHN</name>
<protein>
    <submittedName>
        <fullName evidence="6">Crp/Fnr family transcriptional regulator</fullName>
    </submittedName>
</protein>
<dbReference type="GO" id="GO:0003700">
    <property type="term" value="F:DNA-binding transcription factor activity"/>
    <property type="evidence" value="ECO:0007669"/>
    <property type="project" value="TreeGrafter"/>
</dbReference>
<gene>
    <name evidence="6" type="ORF">H7F49_09265</name>
</gene>
<dbReference type="SUPFAM" id="SSF51206">
    <property type="entry name" value="cAMP-binding domain-like"/>
    <property type="match status" value="1"/>
</dbReference>
<evidence type="ECO:0000259" key="4">
    <source>
        <dbReference type="PROSITE" id="PS50042"/>
    </source>
</evidence>
<dbReference type="InterPro" id="IPR036390">
    <property type="entry name" value="WH_DNA-bd_sf"/>
</dbReference>
<dbReference type="Proteomes" id="UP000520156">
    <property type="component" value="Unassembled WGS sequence"/>
</dbReference>
<dbReference type="Gene3D" id="2.60.120.10">
    <property type="entry name" value="Jelly Rolls"/>
    <property type="match status" value="1"/>
</dbReference>
<reference evidence="6 7" key="1">
    <citation type="submission" date="2020-08" db="EMBL/GenBank/DDBJ databases">
        <title>The genome sequence of Novosphingobium flavum 4Y4.</title>
        <authorList>
            <person name="Liu Y."/>
        </authorList>
    </citation>
    <scope>NUCLEOTIDE SEQUENCE [LARGE SCALE GENOMIC DNA]</scope>
    <source>
        <strain evidence="6 7">4Y4</strain>
    </source>
</reference>
<keyword evidence="1" id="KW-0805">Transcription regulation</keyword>
<evidence type="ECO:0000256" key="2">
    <source>
        <dbReference type="ARBA" id="ARBA00023125"/>
    </source>
</evidence>
<dbReference type="InterPro" id="IPR012318">
    <property type="entry name" value="HTH_CRP"/>
</dbReference>
<evidence type="ECO:0000256" key="3">
    <source>
        <dbReference type="ARBA" id="ARBA00023163"/>
    </source>
</evidence>
<keyword evidence="2" id="KW-0238">DNA-binding</keyword>
<dbReference type="EMBL" id="JACLAU010000011">
    <property type="protein sequence ID" value="MBC2651892.1"/>
    <property type="molecule type" value="Genomic_DNA"/>
</dbReference>
<dbReference type="SUPFAM" id="SSF46785">
    <property type="entry name" value="Winged helix' DNA-binding domain"/>
    <property type="match status" value="1"/>
</dbReference>
<dbReference type="InterPro" id="IPR000595">
    <property type="entry name" value="cNMP-bd_dom"/>
</dbReference>
<proteinExistence type="predicted"/>
<dbReference type="PANTHER" id="PTHR24567">
    <property type="entry name" value="CRP FAMILY TRANSCRIPTIONAL REGULATORY PROTEIN"/>
    <property type="match status" value="1"/>
</dbReference>
<dbReference type="PANTHER" id="PTHR24567:SF74">
    <property type="entry name" value="HTH-TYPE TRANSCRIPTIONAL REGULATOR ARCR"/>
    <property type="match status" value="1"/>
</dbReference>
<evidence type="ECO:0000259" key="5">
    <source>
        <dbReference type="PROSITE" id="PS51063"/>
    </source>
</evidence>
<dbReference type="Pfam" id="PF13545">
    <property type="entry name" value="HTH_Crp_2"/>
    <property type="match status" value="1"/>
</dbReference>
<evidence type="ECO:0000313" key="6">
    <source>
        <dbReference type="EMBL" id="MBC2651892.1"/>
    </source>
</evidence>
<dbReference type="RefSeq" id="WP_185683313.1">
    <property type="nucleotide sequence ID" value="NZ_JACLAU010000011.1"/>
</dbReference>
<dbReference type="GO" id="GO:0005829">
    <property type="term" value="C:cytosol"/>
    <property type="evidence" value="ECO:0007669"/>
    <property type="project" value="TreeGrafter"/>
</dbReference>
<keyword evidence="3" id="KW-0804">Transcription</keyword>